<dbReference type="Pfam" id="PF20789">
    <property type="entry name" value="4HBT_3C"/>
    <property type="match status" value="1"/>
</dbReference>
<protein>
    <submittedName>
        <fullName evidence="3">Acyl-CoA thioesterase</fullName>
    </submittedName>
</protein>
<proteinExistence type="predicted"/>
<evidence type="ECO:0000259" key="2">
    <source>
        <dbReference type="Pfam" id="PF20789"/>
    </source>
</evidence>
<evidence type="ECO:0000313" key="4">
    <source>
        <dbReference type="Proteomes" id="UP000094053"/>
    </source>
</evidence>
<dbReference type="InterPro" id="IPR029069">
    <property type="entry name" value="HotDog_dom_sf"/>
</dbReference>
<dbReference type="PANTHER" id="PTHR38110">
    <property type="entry name" value="CHROMOSOME 23, WHOLE GENOME SHOTGUN SEQUENCE"/>
    <property type="match status" value="1"/>
</dbReference>
<dbReference type="Pfam" id="PF13622">
    <property type="entry name" value="4HBT_3"/>
    <property type="match status" value="1"/>
</dbReference>
<sequence>MTHPFDAAIDLTPRPDHRLVGRTVPEYANMVGPFGGATAAALLHAVEQHPDRAGDPIALTVNFAAPVADGEFTIDTTLVRANRTNQHWTATLSQDDGVMSTATAVFGTRRDAWSATEAWPPDAPQPDAVERRHGPEGITWMQNYDMRFVKGLPPVDGVAHESSTSTLWVRHDPARVIDFTALAALADVFYPRVFLRRGRPVPAGTISMTTYFHVDGAELAEVGDDFVLATARGHQFARGYFDQTAQLWSRGGVLLASSNQTVYYKDSFSR</sequence>
<feature type="domain" description="Acyl-CoA thioesterase-like N-terminal HotDog" evidence="1">
    <location>
        <begin position="25"/>
        <end position="107"/>
    </location>
</feature>
<feature type="domain" description="Acyl-CoA thioesterase-like C-terminal" evidence="2">
    <location>
        <begin position="126"/>
        <end position="263"/>
    </location>
</feature>
<keyword evidence="4" id="KW-1185">Reference proteome</keyword>
<accession>A0A1E3RMX3</accession>
<dbReference type="Proteomes" id="UP000094053">
    <property type="component" value="Unassembled WGS sequence"/>
</dbReference>
<dbReference type="AlphaFoldDB" id="A0A1E3RMX3"/>
<dbReference type="RefSeq" id="WP_069413163.1">
    <property type="nucleotide sequence ID" value="NZ_JACKUL010000026.1"/>
</dbReference>
<dbReference type="InterPro" id="IPR049450">
    <property type="entry name" value="ACOT8-like_C"/>
</dbReference>
<dbReference type="OrthoDB" id="4370297at2"/>
<dbReference type="Gene3D" id="2.40.160.210">
    <property type="entry name" value="Acyl-CoA thioesterase, double hotdog domain"/>
    <property type="match status" value="1"/>
</dbReference>
<dbReference type="InterPro" id="IPR052389">
    <property type="entry name" value="Sec_Metab_Biosynth-Assoc"/>
</dbReference>
<dbReference type="InterPro" id="IPR049449">
    <property type="entry name" value="TesB_ACOT8-like_N"/>
</dbReference>
<evidence type="ECO:0000259" key="1">
    <source>
        <dbReference type="Pfam" id="PF13622"/>
    </source>
</evidence>
<dbReference type="CDD" id="cd00556">
    <property type="entry name" value="Thioesterase_II"/>
    <property type="match status" value="1"/>
</dbReference>
<dbReference type="InterPro" id="IPR042171">
    <property type="entry name" value="Acyl-CoA_hotdog"/>
</dbReference>
<comment type="caution">
    <text evidence="3">The sequence shown here is derived from an EMBL/GenBank/DDBJ whole genome shotgun (WGS) entry which is preliminary data.</text>
</comment>
<dbReference type="EMBL" id="MIHA01000005">
    <property type="protein sequence ID" value="ODQ90772.1"/>
    <property type="molecule type" value="Genomic_DNA"/>
</dbReference>
<evidence type="ECO:0000313" key="3">
    <source>
        <dbReference type="EMBL" id="ODQ90772.1"/>
    </source>
</evidence>
<dbReference type="PANTHER" id="PTHR38110:SF1">
    <property type="entry name" value="THIOESTERASE DOMAIN-CONTAINING PROTEIN"/>
    <property type="match status" value="1"/>
</dbReference>
<organism evidence="3 4">
    <name type="scientific">Mycolicibacterium flavescens</name>
    <name type="common">Mycobacterium flavescens</name>
    <dbReference type="NCBI Taxonomy" id="1776"/>
    <lineage>
        <taxon>Bacteria</taxon>
        <taxon>Bacillati</taxon>
        <taxon>Actinomycetota</taxon>
        <taxon>Actinomycetes</taxon>
        <taxon>Mycobacteriales</taxon>
        <taxon>Mycobacteriaceae</taxon>
        <taxon>Mycolicibacterium</taxon>
    </lineage>
</organism>
<dbReference type="SUPFAM" id="SSF54637">
    <property type="entry name" value="Thioesterase/thiol ester dehydrase-isomerase"/>
    <property type="match status" value="2"/>
</dbReference>
<name>A0A1E3RMX3_MYCFV</name>
<gene>
    <name evidence="3" type="ORF">BHQ18_08545</name>
</gene>
<dbReference type="STRING" id="1776.BHQ18_08545"/>
<reference evidence="4" key="1">
    <citation type="submission" date="2016-09" db="EMBL/GenBank/DDBJ databases">
        <authorList>
            <person name="Greninger A.L."/>
            <person name="Jerome K.R."/>
            <person name="Mcnair B."/>
            <person name="Wallis C."/>
            <person name="Fang F."/>
        </authorList>
    </citation>
    <scope>NUCLEOTIDE SEQUENCE [LARGE SCALE GENOMIC DNA]</scope>
    <source>
        <strain evidence="4">M6</strain>
    </source>
</reference>